<reference evidence="3 4" key="2">
    <citation type="submission" date="2024-07" db="EMBL/GenBank/DDBJ databases">
        <authorList>
            <person name="Akdeniz Z."/>
        </authorList>
    </citation>
    <scope>NUCLEOTIDE SEQUENCE [LARGE SCALE GENOMIC DNA]</scope>
</reference>
<protein>
    <submittedName>
        <fullName evidence="3">Hypothetical_protein</fullName>
    </submittedName>
</protein>
<organism evidence="2">
    <name type="scientific">Hexamita inflata</name>
    <dbReference type="NCBI Taxonomy" id="28002"/>
    <lineage>
        <taxon>Eukaryota</taxon>
        <taxon>Metamonada</taxon>
        <taxon>Diplomonadida</taxon>
        <taxon>Hexamitidae</taxon>
        <taxon>Hexamitinae</taxon>
        <taxon>Hexamita</taxon>
    </lineage>
</organism>
<reference evidence="2" key="1">
    <citation type="submission" date="2023-06" db="EMBL/GenBank/DDBJ databases">
        <authorList>
            <person name="Kurt Z."/>
        </authorList>
    </citation>
    <scope>NUCLEOTIDE SEQUENCE</scope>
</reference>
<evidence type="ECO:0000313" key="4">
    <source>
        <dbReference type="Proteomes" id="UP001642409"/>
    </source>
</evidence>
<evidence type="ECO:0000313" key="3">
    <source>
        <dbReference type="EMBL" id="CAL6013850.1"/>
    </source>
</evidence>
<dbReference type="EMBL" id="CAXDID020000069">
    <property type="protein sequence ID" value="CAL6013850.1"/>
    <property type="molecule type" value="Genomic_DNA"/>
</dbReference>
<accession>A0AA86PN96</accession>
<name>A0AA86PN96_9EUKA</name>
<dbReference type="Proteomes" id="UP001642409">
    <property type="component" value="Unassembled WGS sequence"/>
</dbReference>
<proteinExistence type="predicted"/>
<sequence>MLVSLQIWVLRLGWLNQADIVDIAASFPQDSMKKLKINLQKPHCELLSFRRFSTLSTNSMQSRTASSFLSASGWFPSRAFLVAGPLYLFPRTTSRMLQSSSSLIFPSLSLSYTGTGT</sequence>
<gene>
    <name evidence="3" type="ORF">HINF_LOCUS23987</name>
    <name evidence="2" type="ORF">HINF_LOCUS30261</name>
</gene>
<feature type="chain" id="PRO_5041640860" evidence="1">
    <location>
        <begin position="19"/>
        <end position="117"/>
    </location>
</feature>
<feature type="signal peptide" evidence="1">
    <location>
        <begin position="1"/>
        <end position="18"/>
    </location>
</feature>
<evidence type="ECO:0000313" key="2">
    <source>
        <dbReference type="EMBL" id="CAI9942616.1"/>
    </source>
</evidence>
<comment type="caution">
    <text evidence="2">The sequence shown here is derived from an EMBL/GenBank/DDBJ whole genome shotgun (WGS) entry which is preliminary data.</text>
</comment>
<evidence type="ECO:0000256" key="1">
    <source>
        <dbReference type="SAM" id="SignalP"/>
    </source>
</evidence>
<keyword evidence="1" id="KW-0732">Signal</keyword>
<dbReference type="EMBL" id="CATOUU010000703">
    <property type="protein sequence ID" value="CAI9942616.1"/>
    <property type="molecule type" value="Genomic_DNA"/>
</dbReference>
<keyword evidence="4" id="KW-1185">Reference proteome</keyword>
<dbReference type="AlphaFoldDB" id="A0AA86PN96"/>